<evidence type="ECO:0000313" key="1">
    <source>
        <dbReference type="EMBL" id="ENN70754.1"/>
    </source>
</evidence>
<dbReference type="GO" id="GO:0005737">
    <property type="term" value="C:cytoplasm"/>
    <property type="evidence" value="ECO:0007669"/>
    <property type="project" value="TreeGrafter"/>
</dbReference>
<reference evidence="1" key="1">
    <citation type="journal article" date="2013" name="Genome Biol.">
        <title>Draft genome of the mountain pine beetle, Dendroctonus ponderosae Hopkins, a major forest pest.</title>
        <authorList>
            <person name="Keeling C.I."/>
            <person name="Yuen M.M."/>
            <person name="Liao N.Y."/>
            <person name="Docking T.R."/>
            <person name="Chan S.K."/>
            <person name="Taylor G.A."/>
            <person name="Palmquist D.L."/>
            <person name="Jackman S.D."/>
            <person name="Nguyen A."/>
            <person name="Li M."/>
            <person name="Henderson H."/>
            <person name="Janes J.K."/>
            <person name="Zhao Y."/>
            <person name="Pandoh P."/>
            <person name="Moore R."/>
            <person name="Sperling F.A."/>
            <person name="Huber D.P."/>
            <person name="Birol I."/>
            <person name="Jones S.J."/>
            <person name="Bohlmann J."/>
        </authorList>
    </citation>
    <scope>NUCLEOTIDE SEQUENCE</scope>
</reference>
<feature type="non-terminal residue" evidence="1">
    <location>
        <position position="1"/>
    </location>
</feature>
<dbReference type="AlphaFoldDB" id="N6SSU7"/>
<dbReference type="OrthoDB" id="10065698at2759"/>
<protein>
    <submittedName>
        <fullName evidence="1">Uncharacterized protein</fullName>
    </submittedName>
</protein>
<dbReference type="Pfam" id="PF20925">
    <property type="entry name" value="Htt_bridge"/>
    <property type="match status" value="1"/>
</dbReference>
<accession>N6SSU7</accession>
<dbReference type="InterPro" id="IPR028426">
    <property type="entry name" value="Huntingtin_fam"/>
</dbReference>
<sequence length="585" mass="66588">MLSNRQILISRIVAQLACRKIEYIFSNPSEEILAGLSRNDLLNYLMLAKKHETLIGLLNKLLIRYYDMSPDALCESSVSSIVDIRKIDINQNWLLSNIGIKSQDDILRKETALVLDSLEYEEISEFMSSNSFNKIIFRDCIETAVRILEDGGCEEEPALLKAAVDNILKGISTILKGICDNHKDGSLSVESTSYVPRMINAFKEESFSTLHDLSISVSSLIRHLPQLPTLQLSEIDCENISKFAVVCLECISFLFATGGKNLKLNYLEVFMESSNEILKNSQFSSHLGVDENLPWLCSAINALYSIMEYVLKDDEPLPSIERNLLQCSSDDNDIKQAQTACYYMYILTCWLYKNASRFFKIPRFVLYRIRSLIISLARLPLVNSYNFVPYRVWKLGWEPKLTGKFLTQIPPLPIDMLQEIDVLEEYVFRPDCSIFGIIPSGPAALHGQNCEIAVMADDFFGRGPVPFIGTDLDLRAPGAAIAWEVPFSCAEDLRKPGRFQQRLDLATKYLPACYFRPSQFLLKPAYLEFQLPSRAYITFRDTHGLAKVVPVLGPISFSRIPLFRYDVYLVRLNFESDHAMVDVYY</sequence>
<dbReference type="PANTHER" id="PTHR10170:SF10">
    <property type="entry name" value="HUNTINGTIN"/>
    <property type="match status" value="1"/>
</dbReference>
<dbReference type="PANTHER" id="PTHR10170">
    <property type="entry name" value="HUNTINGTON DISEASE PROTEIN"/>
    <property type="match status" value="1"/>
</dbReference>
<dbReference type="Pfam" id="PF20927">
    <property type="entry name" value="Htt_C-HEAT"/>
    <property type="match status" value="1"/>
</dbReference>
<dbReference type="EMBL" id="KB741285">
    <property type="protein sequence ID" value="ENN70754.1"/>
    <property type="molecule type" value="Genomic_DNA"/>
</dbReference>
<dbReference type="HOGENOM" id="CLU_466363_0_0_1"/>
<gene>
    <name evidence="1" type="ORF">YQE_12543</name>
</gene>
<proteinExistence type="predicted"/>
<name>N6SSU7_DENPD</name>
<dbReference type="InterPro" id="IPR048412">
    <property type="entry name" value="Htt_bridge"/>
</dbReference>
<dbReference type="InterPro" id="IPR048413">
    <property type="entry name" value="Htt_C-HEAT_rpt"/>
</dbReference>
<organism evidence="1">
    <name type="scientific">Dendroctonus ponderosae</name>
    <name type="common">Mountain pine beetle</name>
    <dbReference type="NCBI Taxonomy" id="77166"/>
    <lineage>
        <taxon>Eukaryota</taxon>
        <taxon>Metazoa</taxon>
        <taxon>Ecdysozoa</taxon>
        <taxon>Arthropoda</taxon>
        <taxon>Hexapoda</taxon>
        <taxon>Insecta</taxon>
        <taxon>Pterygota</taxon>
        <taxon>Neoptera</taxon>
        <taxon>Endopterygota</taxon>
        <taxon>Coleoptera</taxon>
        <taxon>Polyphaga</taxon>
        <taxon>Cucujiformia</taxon>
        <taxon>Curculionidae</taxon>
        <taxon>Scolytinae</taxon>
        <taxon>Dendroctonus</taxon>
    </lineage>
</organism>